<organism evidence="2 3">
    <name type="scientific">Plakobranchus ocellatus</name>
    <dbReference type="NCBI Taxonomy" id="259542"/>
    <lineage>
        <taxon>Eukaryota</taxon>
        <taxon>Metazoa</taxon>
        <taxon>Spiralia</taxon>
        <taxon>Lophotrochozoa</taxon>
        <taxon>Mollusca</taxon>
        <taxon>Gastropoda</taxon>
        <taxon>Heterobranchia</taxon>
        <taxon>Euthyneura</taxon>
        <taxon>Panpulmonata</taxon>
        <taxon>Sacoglossa</taxon>
        <taxon>Placobranchoidea</taxon>
        <taxon>Plakobranchidae</taxon>
        <taxon>Plakobranchus</taxon>
    </lineage>
</organism>
<feature type="region of interest" description="Disordered" evidence="1">
    <location>
        <begin position="14"/>
        <end position="51"/>
    </location>
</feature>
<dbReference type="AlphaFoldDB" id="A0AAV4DWT3"/>
<evidence type="ECO:0000313" key="3">
    <source>
        <dbReference type="Proteomes" id="UP000735302"/>
    </source>
</evidence>
<feature type="compositionally biased region" description="Basic and acidic residues" evidence="1">
    <location>
        <begin position="19"/>
        <end position="28"/>
    </location>
</feature>
<sequence>MLISQWIFLELSGEEEMQEKEKKDNEEERKEEEEEEEERKEEEEGEKKKNIQRAYPNLANWKQNMICDKWFYFRL</sequence>
<evidence type="ECO:0000256" key="1">
    <source>
        <dbReference type="SAM" id="MobiDB-lite"/>
    </source>
</evidence>
<name>A0AAV4DWT3_9GAST</name>
<dbReference type="EMBL" id="BLXT01008443">
    <property type="protein sequence ID" value="GFO48767.1"/>
    <property type="molecule type" value="Genomic_DNA"/>
</dbReference>
<comment type="caution">
    <text evidence="2">The sequence shown here is derived from an EMBL/GenBank/DDBJ whole genome shotgun (WGS) entry which is preliminary data.</text>
</comment>
<gene>
    <name evidence="2" type="ORF">PoB_007527200</name>
</gene>
<keyword evidence="3" id="KW-1185">Reference proteome</keyword>
<proteinExistence type="predicted"/>
<reference evidence="2 3" key="1">
    <citation type="journal article" date="2021" name="Elife">
        <title>Chloroplast acquisition without the gene transfer in kleptoplastic sea slugs, Plakobranchus ocellatus.</title>
        <authorList>
            <person name="Maeda T."/>
            <person name="Takahashi S."/>
            <person name="Yoshida T."/>
            <person name="Shimamura S."/>
            <person name="Takaki Y."/>
            <person name="Nagai Y."/>
            <person name="Toyoda A."/>
            <person name="Suzuki Y."/>
            <person name="Arimoto A."/>
            <person name="Ishii H."/>
            <person name="Satoh N."/>
            <person name="Nishiyama T."/>
            <person name="Hasebe M."/>
            <person name="Maruyama T."/>
            <person name="Minagawa J."/>
            <person name="Obokata J."/>
            <person name="Shigenobu S."/>
        </authorList>
    </citation>
    <scope>NUCLEOTIDE SEQUENCE [LARGE SCALE GENOMIC DNA]</scope>
</reference>
<dbReference type="Proteomes" id="UP000735302">
    <property type="component" value="Unassembled WGS sequence"/>
</dbReference>
<evidence type="ECO:0000313" key="2">
    <source>
        <dbReference type="EMBL" id="GFO48767.1"/>
    </source>
</evidence>
<protein>
    <submittedName>
        <fullName evidence="2">Uncharacterized protein</fullName>
    </submittedName>
</protein>
<feature type="compositionally biased region" description="Acidic residues" evidence="1">
    <location>
        <begin position="29"/>
        <end position="44"/>
    </location>
</feature>
<accession>A0AAV4DWT3</accession>